<dbReference type="AlphaFoldDB" id="A0A4Q7KKM3"/>
<dbReference type="InterPro" id="IPR010610">
    <property type="entry name" value="EryCIII-like_C"/>
</dbReference>
<evidence type="ECO:0000313" key="5">
    <source>
        <dbReference type="Proteomes" id="UP000294257"/>
    </source>
</evidence>
<dbReference type="GO" id="GO:0016758">
    <property type="term" value="F:hexosyltransferase activity"/>
    <property type="evidence" value="ECO:0007669"/>
    <property type="project" value="InterPro"/>
</dbReference>
<comment type="similarity">
    <text evidence="1">Belongs to the UDP-glycosyltransferase family.</text>
</comment>
<evidence type="ECO:0000256" key="1">
    <source>
        <dbReference type="ARBA" id="ARBA00009995"/>
    </source>
</evidence>
<accession>A0A4Q7KKM3</accession>
<dbReference type="GO" id="GO:0008194">
    <property type="term" value="F:UDP-glycosyltransferase activity"/>
    <property type="evidence" value="ECO:0007669"/>
    <property type="project" value="InterPro"/>
</dbReference>
<name>A0A4Q7KKM3_9PSEU</name>
<evidence type="ECO:0000259" key="3">
    <source>
        <dbReference type="Pfam" id="PF06722"/>
    </source>
</evidence>
<feature type="domain" description="Erythromycin biosynthesis protein CIII-like C-terminal" evidence="3">
    <location>
        <begin position="265"/>
        <end position="388"/>
    </location>
</feature>
<dbReference type="PANTHER" id="PTHR48050">
    <property type="entry name" value="STEROL 3-BETA-GLUCOSYLTRANSFERASE"/>
    <property type="match status" value="1"/>
</dbReference>
<reference evidence="4 5" key="1">
    <citation type="submission" date="2019-02" db="EMBL/GenBank/DDBJ databases">
        <title>Genomic Encyclopedia of Type Strains, Phase IV (KMG-IV): sequencing the most valuable type-strain genomes for metagenomic binning, comparative biology and taxonomic classification.</title>
        <authorList>
            <person name="Goeker M."/>
        </authorList>
    </citation>
    <scope>NUCLEOTIDE SEQUENCE [LARGE SCALE GENOMIC DNA]</scope>
    <source>
        <strain evidence="4 5">DSM 101727</strain>
    </source>
</reference>
<dbReference type="InterPro" id="IPR006326">
    <property type="entry name" value="UDPGT_MGT-like"/>
</dbReference>
<dbReference type="FunFam" id="3.40.50.2000:FF:000072">
    <property type="entry name" value="Glycosyl transferase"/>
    <property type="match status" value="1"/>
</dbReference>
<evidence type="ECO:0000256" key="2">
    <source>
        <dbReference type="ARBA" id="ARBA00022679"/>
    </source>
</evidence>
<dbReference type="RefSeq" id="WP_165401443.1">
    <property type="nucleotide sequence ID" value="NZ_SGWQ01000007.1"/>
</dbReference>
<dbReference type="InterPro" id="IPR035595">
    <property type="entry name" value="UDP_glycos_trans_CS"/>
</dbReference>
<dbReference type="Pfam" id="PF06722">
    <property type="entry name" value="EryCIII-like_C"/>
    <property type="match status" value="1"/>
</dbReference>
<dbReference type="SUPFAM" id="SSF53756">
    <property type="entry name" value="UDP-Glycosyltransferase/glycogen phosphorylase"/>
    <property type="match status" value="1"/>
</dbReference>
<dbReference type="InterPro" id="IPR002213">
    <property type="entry name" value="UDP_glucos_trans"/>
</dbReference>
<organism evidence="4 5">
    <name type="scientific">Herbihabitans rhizosphaerae</name>
    <dbReference type="NCBI Taxonomy" id="1872711"/>
    <lineage>
        <taxon>Bacteria</taxon>
        <taxon>Bacillati</taxon>
        <taxon>Actinomycetota</taxon>
        <taxon>Actinomycetes</taxon>
        <taxon>Pseudonocardiales</taxon>
        <taxon>Pseudonocardiaceae</taxon>
        <taxon>Herbihabitans</taxon>
    </lineage>
</organism>
<dbReference type="GO" id="GO:0017000">
    <property type="term" value="P:antibiotic biosynthetic process"/>
    <property type="evidence" value="ECO:0007669"/>
    <property type="project" value="UniProtKB-ARBA"/>
</dbReference>
<dbReference type="CDD" id="cd03784">
    <property type="entry name" value="GT1_Gtf-like"/>
    <property type="match status" value="1"/>
</dbReference>
<evidence type="ECO:0000313" key="4">
    <source>
        <dbReference type="EMBL" id="RZS36430.1"/>
    </source>
</evidence>
<dbReference type="PROSITE" id="PS00375">
    <property type="entry name" value="UDPGT"/>
    <property type="match status" value="1"/>
</dbReference>
<sequence>MSGGHVALVGYPGFGHLKPTFGLVSELLRRGHRITYVVTDHYADVIADLGARVVRYHSAIPDVTLTQREIDNHAIALSMMRETWAPAPAAVRYFDTDPPDLVMHDSLSIGTARLLRTRYGVPLGCNHTVFANPGLPEPADVAGIDAIAPEFSLLYKEIWDELRPLGVGNLFEVYLSGSGPELNLAYLPAAFQLDLQVFDDTFRFVGPCLPPSPPRVVRGGVPEVLVSLGTTPSDHAEEFLRTCVRAATGMPWRMTVTLAGRLDTAALGDLPANVRAHRWLDQADALRGASAFVTHAGMGGLMEAFANGVPVLAAPDTVEQRVNAMRAEQLGLGRVLSGTRAEVTPERMREDISVLIADTEVRERLEWIRREIDACGGATEAADAVEALLSGGDQRKDRA</sequence>
<dbReference type="PANTHER" id="PTHR48050:SF13">
    <property type="entry name" value="STEROL 3-BETA-GLUCOSYLTRANSFERASE UGT80A2"/>
    <property type="match status" value="1"/>
</dbReference>
<comment type="caution">
    <text evidence="4">The sequence shown here is derived from an EMBL/GenBank/DDBJ whole genome shotgun (WGS) entry which is preliminary data.</text>
</comment>
<keyword evidence="2 4" id="KW-0808">Transferase</keyword>
<dbReference type="EMBL" id="SGWQ01000007">
    <property type="protein sequence ID" value="RZS36430.1"/>
    <property type="molecule type" value="Genomic_DNA"/>
</dbReference>
<proteinExistence type="inferred from homology"/>
<gene>
    <name evidence="4" type="ORF">EV193_107111</name>
</gene>
<dbReference type="Proteomes" id="UP000294257">
    <property type="component" value="Unassembled WGS sequence"/>
</dbReference>
<protein>
    <submittedName>
        <fullName evidence="4">MGT family glycosyltransferase</fullName>
    </submittedName>
</protein>
<dbReference type="NCBIfam" id="TIGR01426">
    <property type="entry name" value="MGT"/>
    <property type="match status" value="1"/>
</dbReference>
<dbReference type="Gene3D" id="3.40.50.2000">
    <property type="entry name" value="Glycogen Phosphorylase B"/>
    <property type="match status" value="2"/>
</dbReference>
<keyword evidence="5" id="KW-1185">Reference proteome</keyword>
<dbReference type="InterPro" id="IPR050426">
    <property type="entry name" value="Glycosyltransferase_28"/>
</dbReference>